<gene>
    <name evidence="1" type="ORF">UY3_12163</name>
</gene>
<protein>
    <submittedName>
        <fullName evidence="1">Uncharacterized protein</fullName>
    </submittedName>
</protein>
<organism evidence="1 2">
    <name type="scientific">Chelonia mydas</name>
    <name type="common">Green sea-turtle</name>
    <name type="synonym">Chelonia agassizi</name>
    <dbReference type="NCBI Taxonomy" id="8469"/>
    <lineage>
        <taxon>Eukaryota</taxon>
        <taxon>Metazoa</taxon>
        <taxon>Chordata</taxon>
        <taxon>Craniata</taxon>
        <taxon>Vertebrata</taxon>
        <taxon>Euteleostomi</taxon>
        <taxon>Archelosauria</taxon>
        <taxon>Testudinata</taxon>
        <taxon>Testudines</taxon>
        <taxon>Cryptodira</taxon>
        <taxon>Durocryptodira</taxon>
        <taxon>Americhelydia</taxon>
        <taxon>Chelonioidea</taxon>
        <taxon>Cheloniidae</taxon>
        <taxon>Chelonia</taxon>
    </lineage>
</organism>
<keyword evidence="2" id="KW-1185">Reference proteome</keyword>
<evidence type="ECO:0000313" key="2">
    <source>
        <dbReference type="Proteomes" id="UP000031443"/>
    </source>
</evidence>
<reference evidence="2" key="1">
    <citation type="journal article" date="2013" name="Nat. Genet.">
        <title>The draft genomes of soft-shell turtle and green sea turtle yield insights into the development and evolution of the turtle-specific body plan.</title>
        <authorList>
            <person name="Wang Z."/>
            <person name="Pascual-Anaya J."/>
            <person name="Zadissa A."/>
            <person name="Li W."/>
            <person name="Niimura Y."/>
            <person name="Huang Z."/>
            <person name="Li C."/>
            <person name="White S."/>
            <person name="Xiong Z."/>
            <person name="Fang D."/>
            <person name="Wang B."/>
            <person name="Ming Y."/>
            <person name="Chen Y."/>
            <person name="Zheng Y."/>
            <person name="Kuraku S."/>
            <person name="Pignatelli M."/>
            <person name="Herrero J."/>
            <person name="Beal K."/>
            <person name="Nozawa M."/>
            <person name="Li Q."/>
            <person name="Wang J."/>
            <person name="Zhang H."/>
            <person name="Yu L."/>
            <person name="Shigenobu S."/>
            <person name="Wang J."/>
            <person name="Liu J."/>
            <person name="Flicek P."/>
            <person name="Searle S."/>
            <person name="Wang J."/>
            <person name="Kuratani S."/>
            <person name="Yin Y."/>
            <person name="Aken B."/>
            <person name="Zhang G."/>
            <person name="Irie N."/>
        </authorList>
    </citation>
    <scope>NUCLEOTIDE SEQUENCE [LARGE SCALE GENOMIC DNA]</scope>
</reference>
<accession>M7AYV4</accession>
<sequence length="171" mass="18376">MWRTSTDGNSCSVNSLNGWTRDGEMPAINARGCNVLAETWSGSLSGNGVDNRAMTDCGTLSEMRTVGDAHHGPVNIRSLRMRSAESPGRTKPSQTVWSALRAIHMDSAPSGCWAVNGIGNVPSTKTDVGPTDRCLHSTDSITVQQAKSDKELDEEIQHCDGEEKTLALMTE</sequence>
<evidence type="ECO:0000313" key="1">
    <source>
        <dbReference type="EMBL" id="EMP30741.1"/>
    </source>
</evidence>
<proteinExistence type="predicted"/>
<name>M7AYV4_CHEMY</name>
<dbReference type="Proteomes" id="UP000031443">
    <property type="component" value="Unassembled WGS sequence"/>
</dbReference>
<dbReference type="EMBL" id="KB548684">
    <property type="protein sequence ID" value="EMP30741.1"/>
    <property type="molecule type" value="Genomic_DNA"/>
</dbReference>
<dbReference type="AlphaFoldDB" id="M7AYV4"/>